<dbReference type="EC" id="2.7.11.1" evidence="4"/>
<keyword evidence="7" id="KW-0808">Transferase</keyword>
<dbReference type="GO" id="GO:0005524">
    <property type="term" value="F:ATP binding"/>
    <property type="evidence" value="ECO:0007669"/>
    <property type="project" value="UniProtKB-UniRule"/>
</dbReference>
<dbReference type="Gene3D" id="2.60.120.200">
    <property type="match status" value="1"/>
</dbReference>
<accession>A0A9Q1QP20</accession>
<evidence type="ECO:0000256" key="17">
    <source>
        <dbReference type="ARBA" id="ARBA00023180"/>
    </source>
</evidence>
<dbReference type="InterPro" id="IPR019825">
    <property type="entry name" value="Lectin_legB_Mn/Ca_BS"/>
</dbReference>
<evidence type="ECO:0000256" key="7">
    <source>
        <dbReference type="ARBA" id="ARBA00022679"/>
    </source>
</evidence>
<sequence length="667" mass="73884">MSGTINITKFVLLLVLLASANNYQVGCNFTLNYPSFPDQVSNDFIKSSKSNIFFDALQVTADVQGAPITHLAGRIVYKKRFRLWNKDKIASFNSTFVLNILPKDNGGGEGVAFILAKDSGVPPNSEGQWLGLVDPSTNGSSQNYIVAVEFDTKKSFLEDLDDNHVGLDINTVYSAMQVSLNSSNITIASGTYTNITAMILYDGRTKMMNVSIFKGNLIGPNSSTPVISMPLNLSEYLPKNVYVGFSASTGSGSELNCVREWYFNGDDIDLGMPLWVWVVIPLGIVVLLLLLLFGGYLYWKKKRFNNSRDVSVFDDPTIQGIETGLGPKKIKLKDLKAATGNFNAKNELGRGGFGIVYYGTWKGHEVAVKRITNTPQGKQNLIAEVTTIGSLHHKNLVKLIGWCYESDELLLAYEYMPNGSLDKLIYANEEKQDGKEKLPLILAWERRHNIICGVAQALDYLHNECMKRVLHRDIKTSNIMLDSEFSARLGDFGLARMFKLSERSHHSTKEIAGTPGYMAPEIFHTGRTTAETDVFAFGVLTLVMACGRKPGGQYDQESESNTSIVDWVWELYSLELVTDAIDPKLKGNFDKVQAECMLALGLACCHPNPYMRPSMRTALQVLMGEALPPSVPFEKPIFMWPTTPPSFNREESYSGGMLTSVSSLSGR</sequence>
<keyword evidence="16" id="KW-0675">Receptor</keyword>
<dbReference type="Gene3D" id="3.30.200.20">
    <property type="entry name" value="Phosphorylase Kinase, domain 1"/>
    <property type="match status" value="1"/>
</dbReference>
<dbReference type="InterPro" id="IPR050528">
    <property type="entry name" value="L-type_Lectin-RKs"/>
</dbReference>
<dbReference type="PROSITE" id="PS00107">
    <property type="entry name" value="PROTEIN_KINASE_ATP"/>
    <property type="match status" value="1"/>
</dbReference>
<feature type="chain" id="PRO_5040210695" description="non-specific serine/threonine protein kinase" evidence="20">
    <location>
        <begin position="23"/>
        <end position="667"/>
    </location>
</feature>
<dbReference type="Pfam" id="PF00069">
    <property type="entry name" value="Pkinase"/>
    <property type="match status" value="1"/>
</dbReference>
<dbReference type="AlphaFoldDB" id="A0A9Q1QP20"/>
<gene>
    <name evidence="22" type="ORF">Cgig2_012175</name>
</gene>
<dbReference type="InterPro" id="IPR017441">
    <property type="entry name" value="Protein_kinase_ATP_BS"/>
</dbReference>
<evidence type="ECO:0000256" key="19">
    <source>
        <dbReference type="SAM" id="Phobius"/>
    </source>
</evidence>
<evidence type="ECO:0000256" key="11">
    <source>
        <dbReference type="ARBA" id="ARBA00022741"/>
    </source>
</evidence>
<keyword evidence="9 20" id="KW-0732">Signal</keyword>
<dbReference type="InterPro" id="IPR011009">
    <property type="entry name" value="Kinase-like_dom_sf"/>
</dbReference>
<evidence type="ECO:0000259" key="21">
    <source>
        <dbReference type="PROSITE" id="PS50011"/>
    </source>
</evidence>
<dbReference type="PROSITE" id="PS00108">
    <property type="entry name" value="PROTEIN_KINASE_ST"/>
    <property type="match status" value="1"/>
</dbReference>
<dbReference type="InterPro" id="IPR000719">
    <property type="entry name" value="Prot_kinase_dom"/>
</dbReference>
<keyword evidence="10" id="KW-0430">Lectin</keyword>
<keyword evidence="14 19" id="KW-1133">Transmembrane helix</keyword>
<feature type="signal peptide" evidence="20">
    <location>
        <begin position="1"/>
        <end position="22"/>
    </location>
</feature>
<dbReference type="PROSITE" id="PS00307">
    <property type="entry name" value="LECTIN_LEGUME_BETA"/>
    <property type="match status" value="1"/>
</dbReference>
<organism evidence="22 23">
    <name type="scientific">Carnegiea gigantea</name>
    <dbReference type="NCBI Taxonomy" id="171969"/>
    <lineage>
        <taxon>Eukaryota</taxon>
        <taxon>Viridiplantae</taxon>
        <taxon>Streptophyta</taxon>
        <taxon>Embryophyta</taxon>
        <taxon>Tracheophyta</taxon>
        <taxon>Spermatophyta</taxon>
        <taxon>Magnoliopsida</taxon>
        <taxon>eudicotyledons</taxon>
        <taxon>Gunneridae</taxon>
        <taxon>Pentapetalae</taxon>
        <taxon>Caryophyllales</taxon>
        <taxon>Cactineae</taxon>
        <taxon>Cactaceae</taxon>
        <taxon>Cactoideae</taxon>
        <taxon>Echinocereeae</taxon>
        <taxon>Carnegiea</taxon>
    </lineage>
</organism>
<evidence type="ECO:0000256" key="10">
    <source>
        <dbReference type="ARBA" id="ARBA00022734"/>
    </source>
</evidence>
<evidence type="ECO:0000256" key="14">
    <source>
        <dbReference type="ARBA" id="ARBA00022989"/>
    </source>
</evidence>
<dbReference type="SUPFAM" id="SSF49899">
    <property type="entry name" value="Concanavalin A-like lectins/glucanases"/>
    <property type="match status" value="1"/>
</dbReference>
<evidence type="ECO:0000256" key="13">
    <source>
        <dbReference type="ARBA" id="ARBA00022840"/>
    </source>
</evidence>
<keyword evidence="15 19" id="KW-0472">Membrane</keyword>
<keyword evidence="12" id="KW-0418">Kinase</keyword>
<evidence type="ECO:0000313" key="23">
    <source>
        <dbReference type="Proteomes" id="UP001153076"/>
    </source>
</evidence>
<comment type="caution">
    <text evidence="22">The sequence shown here is derived from an EMBL/GenBank/DDBJ whole genome shotgun (WGS) entry which is preliminary data.</text>
</comment>
<protein>
    <recommendedName>
        <fullName evidence="4">non-specific serine/threonine protein kinase</fullName>
        <ecNumber evidence="4">2.7.11.1</ecNumber>
    </recommendedName>
</protein>
<name>A0A9Q1QP20_9CARY</name>
<dbReference type="GO" id="GO:0030246">
    <property type="term" value="F:carbohydrate binding"/>
    <property type="evidence" value="ECO:0007669"/>
    <property type="project" value="UniProtKB-KW"/>
</dbReference>
<dbReference type="FunFam" id="1.10.510.10:FF:000626">
    <property type="entry name" value="probable L-type lectin-domain containing receptor kinase S.5"/>
    <property type="match status" value="1"/>
</dbReference>
<evidence type="ECO:0000256" key="20">
    <source>
        <dbReference type="SAM" id="SignalP"/>
    </source>
</evidence>
<dbReference type="InterPro" id="IPR008271">
    <property type="entry name" value="Ser/Thr_kinase_AS"/>
</dbReference>
<evidence type="ECO:0000256" key="6">
    <source>
        <dbReference type="ARBA" id="ARBA00022527"/>
    </source>
</evidence>
<evidence type="ECO:0000256" key="12">
    <source>
        <dbReference type="ARBA" id="ARBA00022777"/>
    </source>
</evidence>
<dbReference type="GO" id="GO:0005886">
    <property type="term" value="C:plasma membrane"/>
    <property type="evidence" value="ECO:0007669"/>
    <property type="project" value="UniProtKB-SubCell"/>
</dbReference>
<keyword evidence="13 18" id="KW-0067">ATP-binding</keyword>
<dbReference type="Gene3D" id="1.10.510.10">
    <property type="entry name" value="Transferase(Phosphotransferase) domain 1"/>
    <property type="match status" value="1"/>
</dbReference>
<evidence type="ECO:0000256" key="16">
    <source>
        <dbReference type="ARBA" id="ARBA00023170"/>
    </source>
</evidence>
<evidence type="ECO:0000256" key="15">
    <source>
        <dbReference type="ARBA" id="ARBA00023136"/>
    </source>
</evidence>
<dbReference type="Proteomes" id="UP001153076">
    <property type="component" value="Unassembled WGS sequence"/>
</dbReference>
<comment type="similarity">
    <text evidence="3">In the C-terminal section; belongs to the protein kinase superfamily. Ser/Thr protein kinase family.</text>
</comment>
<dbReference type="PANTHER" id="PTHR27007">
    <property type="match status" value="1"/>
</dbReference>
<dbReference type="InterPro" id="IPR001220">
    <property type="entry name" value="Legume_lectin_dom"/>
</dbReference>
<evidence type="ECO:0000256" key="1">
    <source>
        <dbReference type="ARBA" id="ARBA00004251"/>
    </source>
</evidence>
<dbReference type="CDD" id="cd14066">
    <property type="entry name" value="STKc_IRAK"/>
    <property type="match status" value="1"/>
</dbReference>
<dbReference type="InterPro" id="IPR013320">
    <property type="entry name" value="ConA-like_dom_sf"/>
</dbReference>
<dbReference type="OrthoDB" id="1913956at2759"/>
<evidence type="ECO:0000256" key="4">
    <source>
        <dbReference type="ARBA" id="ARBA00012513"/>
    </source>
</evidence>
<proteinExistence type="inferred from homology"/>
<dbReference type="CDD" id="cd06899">
    <property type="entry name" value="lectin_legume_LecRK_Arcelin_ConA"/>
    <property type="match status" value="1"/>
</dbReference>
<feature type="binding site" evidence="18">
    <location>
        <position position="369"/>
    </location>
    <ligand>
        <name>ATP</name>
        <dbReference type="ChEBI" id="CHEBI:30616"/>
    </ligand>
</feature>
<keyword evidence="6" id="KW-0723">Serine/threonine-protein kinase</keyword>
<dbReference type="SMART" id="SM00220">
    <property type="entry name" value="S_TKc"/>
    <property type="match status" value="1"/>
</dbReference>
<feature type="domain" description="Protein kinase" evidence="21">
    <location>
        <begin position="342"/>
        <end position="638"/>
    </location>
</feature>
<evidence type="ECO:0000256" key="9">
    <source>
        <dbReference type="ARBA" id="ARBA00022729"/>
    </source>
</evidence>
<dbReference type="PROSITE" id="PS50011">
    <property type="entry name" value="PROTEIN_KINASE_DOM"/>
    <property type="match status" value="1"/>
</dbReference>
<keyword evidence="8 19" id="KW-0812">Transmembrane</keyword>
<evidence type="ECO:0000256" key="3">
    <source>
        <dbReference type="ARBA" id="ARBA00010217"/>
    </source>
</evidence>
<evidence type="ECO:0000256" key="5">
    <source>
        <dbReference type="ARBA" id="ARBA00022475"/>
    </source>
</evidence>
<dbReference type="EMBL" id="JAKOGI010000029">
    <property type="protein sequence ID" value="KAJ8448531.1"/>
    <property type="molecule type" value="Genomic_DNA"/>
</dbReference>
<dbReference type="FunFam" id="2.60.120.200:FF:000198">
    <property type="entry name" value="Probable L-type lectin-domain containing receptor kinase S.5"/>
    <property type="match status" value="1"/>
</dbReference>
<comment type="subcellular location">
    <subcellularLocation>
        <location evidence="1">Cell membrane</location>
        <topology evidence="1">Single-pass type I membrane protein</topology>
    </subcellularLocation>
</comment>
<dbReference type="Pfam" id="PF00139">
    <property type="entry name" value="Lectin_legB"/>
    <property type="match status" value="1"/>
</dbReference>
<keyword evidence="17" id="KW-0325">Glycoprotein</keyword>
<evidence type="ECO:0000256" key="8">
    <source>
        <dbReference type="ARBA" id="ARBA00022692"/>
    </source>
</evidence>
<reference evidence="22" key="1">
    <citation type="submission" date="2022-04" db="EMBL/GenBank/DDBJ databases">
        <title>Carnegiea gigantea Genome sequencing and assembly v2.</title>
        <authorList>
            <person name="Copetti D."/>
            <person name="Sanderson M.J."/>
            <person name="Burquez A."/>
            <person name="Wojciechowski M.F."/>
        </authorList>
    </citation>
    <scope>NUCLEOTIDE SEQUENCE</scope>
    <source>
        <strain evidence="22">SGP5-SGP5p</strain>
        <tissue evidence="22">Aerial part</tissue>
    </source>
</reference>
<evidence type="ECO:0000256" key="2">
    <source>
        <dbReference type="ARBA" id="ARBA00008536"/>
    </source>
</evidence>
<dbReference type="SUPFAM" id="SSF56112">
    <property type="entry name" value="Protein kinase-like (PK-like)"/>
    <property type="match status" value="1"/>
</dbReference>
<keyword evidence="5" id="KW-1003">Cell membrane</keyword>
<evidence type="ECO:0000313" key="22">
    <source>
        <dbReference type="EMBL" id="KAJ8448531.1"/>
    </source>
</evidence>
<comment type="similarity">
    <text evidence="2">In the N-terminal section; belongs to the leguminous lectin family.</text>
</comment>
<keyword evidence="11 18" id="KW-0547">Nucleotide-binding</keyword>
<feature type="transmembrane region" description="Helical" evidence="19">
    <location>
        <begin position="274"/>
        <end position="299"/>
    </location>
</feature>
<keyword evidence="23" id="KW-1185">Reference proteome</keyword>
<evidence type="ECO:0000256" key="18">
    <source>
        <dbReference type="PROSITE-ProRule" id="PRU10141"/>
    </source>
</evidence>
<dbReference type="GO" id="GO:0004674">
    <property type="term" value="F:protein serine/threonine kinase activity"/>
    <property type="evidence" value="ECO:0007669"/>
    <property type="project" value="UniProtKB-KW"/>
</dbReference>